<dbReference type="Pfam" id="PF05362">
    <property type="entry name" value="Lon_C"/>
    <property type="match status" value="1"/>
</dbReference>
<dbReference type="GO" id="GO:0016887">
    <property type="term" value="F:ATP hydrolysis activity"/>
    <property type="evidence" value="ECO:0007669"/>
    <property type="project" value="UniProtKB-UniRule"/>
</dbReference>
<evidence type="ECO:0000256" key="6">
    <source>
        <dbReference type="ARBA" id="ARBA00022825"/>
    </source>
</evidence>
<dbReference type="Gene3D" id="1.10.8.60">
    <property type="match status" value="1"/>
</dbReference>
<dbReference type="HAMAP" id="MF_01973">
    <property type="entry name" value="lon_bact"/>
    <property type="match status" value="1"/>
</dbReference>
<dbReference type="AlphaFoldDB" id="A0AAX3BB77"/>
<dbReference type="KEGG" id="taqu:KDW03_08420"/>
<dbReference type="InterPro" id="IPR027065">
    <property type="entry name" value="Lon_Prtase"/>
</dbReference>
<dbReference type="PRINTS" id="PR00830">
    <property type="entry name" value="ENDOLAPTASE"/>
</dbReference>
<proteinExistence type="evidence at transcript level"/>
<dbReference type="Pfam" id="PF00004">
    <property type="entry name" value="AAA"/>
    <property type="match status" value="1"/>
</dbReference>
<evidence type="ECO:0000256" key="8">
    <source>
        <dbReference type="ARBA" id="ARBA00023016"/>
    </source>
</evidence>
<dbReference type="InterPro" id="IPR008268">
    <property type="entry name" value="Peptidase_S16_AS"/>
</dbReference>
<dbReference type="InterPro" id="IPR014721">
    <property type="entry name" value="Ribsml_uS5_D2-typ_fold_subgr"/>
</dbReference>
<evidence type="ECO:0000256" key="3">
    <source>
        <dbReference type="ARBA" id="ARBA00022670"/>
    </source>
</evidence>
<dbReference type="PIRSF" id="PIRSF001174">
    <property type="entry name" value="Lon_proteas"/>
    <property type="match status" value="1"/>
</dbReference>
<dbReference type="SMART" id="SM00464">
    <property type="entry name" value="LON"/>
    <property type="match status" value="1"/>
</dbReference>
<keyword evidence="3 10" id="KW-0645">Protease</keyword>
<keyword evidence="7 10" id="KW-0067">ATP-binding</keyword>
<dbReference type="Gene3D" id="1.20.5.5270">
    <property type="match status" value="1"/>
</dbReference>
<protein>
    <recommendedName>
        <fullName evidence="10 11">Lon protease</fullName>
        <ecNumber evidence="10 11">3.4.21.53</ecNumber>
    </recommendedName>
    <alternativeName>
        <fullName evidence="10">ATP-dependent protease La</fullName>
    </alternativeName>
</protein>
<accession>A0AAX3BB77</accession>
<dbReference type="NCBIfam" id="TIGR00763">
    <property type="entry name" value="lon"/>
    <property type="match status" value="1"/>
</dbReference>
<organism evidence="19 20">
    <name type="scientific">Thermospira aquatica</name>
    <dbReference type="NCBI Taxonomy" id="2828656"/>
    <lineage>
        <taxon>Bacteria</taxon>
        <taxon>Pseudomonadati</taxon>
        <taxon>Spirochaetota</taxon>
        <taxon>Spirochaetia</taxon>
        <taxon>Brevinematales</taxon>
        <taxon>Thermospiraceae</taxon>
        <taxon>Thermospira</taxon>
    </lineage>
</organism>
<dbReference type="SUPFAM" id="SSF54211">
    <property type="entry name" value="Ribosomal protein S5 domain 2-like"/>
    <property type="match status" value="1"/>
</dbReference>
<evidence type="ECO:0000256" key="13">
    <source>
        <dbReference type="PIRSR" id="PIRSR001174-2"/>
    </source>
</evidence>
<dbReference type="GO" id="GO:0034605">
    <property type="term" value="P:cellular response to heat"/>
    <property type="evidence" value="ECO:0007669"/>
    <property type="project" value="UniProtKB-UniRule"/>
</dbReference>
<keyword evidence="2 10" id="KW-0963">Cytoplasm</keyword>
<feature type="coiled-coil region" evidence="16">
    <location>
        <begin position="190"/>
        <end position="247"/>
    </location>
</feature>
<comment type="catalytic activity">
    <reaction evidence="9 10 11 14">
        <text>Hydrolysis of proteins in presence of ATP.</text>
        <dbReference type="EC" id="3.4.21.53"/>
    </reaction>
</comment>
<dbReference type="SMART" id="SM00382">
    <property type="entry name" value="AAA"/>
    <property type="match status" value="1"/>
</dbReference>
<keyword evidence="5 10" id="KW-0378">Hydrolase</keyword>
<dbReference type="Pfam" id="PF22667">
    <property type="entry name" value="Lon_lid"/>
    <property type="match status" value="1"/>
</dbReference>
<keyword evidence="6 10" id="KW-0720">Serine protease</keyword>
<dbReference type="Gene3D" id="3.40.50.300">
    <property type="entry name" value="P-loop containing nucleotide triphosphate hydrolases"/>
    <property type="match status" value="1"/>
</dbReference>
<dbReference type="Proteomes" id="UP001056539">
    <property type="component" value="Chromosome"/>
</dbReference>
<evidence type="ECO:0000256" key="5">
    <source>
        <dbReference type="ARBA" id="ARBA00022801"/>
    </source>
</evidence>
<reference evidence="19" key="2">
    <citation type="submission" date="2022-06" db="EMBL/GenBank/DDBJ databases">
        <title>Thermospira aquatica gen. nov., sp. nov.</title>
        <authorList>
            <person name="Ben Ali Gam Z."/>
            <person name="Labat M."/>
        </authorList>
    </citation>
    <scope>NUCLEOTIDE SEQUENCE</scope>
    <source>
        <strain evidence="19">F1F22</strain>
    </source>
</reference>
<dbReference type="Gene3D" id="1.20.58.1480">
    <property type="match status" value="1"/>
</dbReference>
<feature type="domain" description="Lon proteolytic" evidence="17">
    <location>
        <begin position="595"/>
        <end position="776"/>
    </location>
</feature>
<evidence type="ECO:0000256" key="7">
    <source>
        <dbReference type="ARBA" id="ARBA00022840"/>
    </source>
</evidence>
<dbReference type="InterPro" id="IPR003111">
    <property type="entry name" value="Lon_prtase_N"/>
</dbReference>
<feature type="domain" description="Lon N-terminal" evidence="18">
    <location>
        <begin position="7"/>
        <end position="204"/>
    </location>
</feature>
<dbReference type="GO" id="GO:0005524">
    <property type="term" value="F:ATP binding"/>
    <property type="evidence" value="ECO:0007669"/>
    <property type="project" value="UniProtKB-UniRule"/>
</dbReference>
<dbReference type="InterPro" id="IPR008269">
    <property type="entry name" value="Lon_proteolytic"/>
</dbReference>
<evidence type="ECO:0000313" key="19">
    <source>
        <dbReference type="EMBL" id="URA09509.1"/>
    </source>
</evidence>
<evidence type="ECO:0000256" key="11">
    <source>
        <dbReference type="PIRNR" id="PIRNR001174"/>
    </source>
</evidence>
<evidence type="ECO:0000256" key="2">
    <source>
        <dbReference type="ARBA" id="ARBA00022490"/>
    </source>
</evidence>
<comment type="similarity">
    <text evidence="10 11 14 15">Belongs to the peptidase S16 family.</text>
</comment>
<keyword evidence="8 10" id="KW-0346">Stress response</keyword>
<dbReference type="RefSeq" id="WP_271434639.1">
    <property type="nucleotide sequence ID" value="NZ_CP073355.1"/>
</dbReference>
<evidence type="ECO:0000313" key="20">
    <source>
        <dbReference type="Proteomes" id="UP001056539"/>
    </source>
</evidence>
<dbReference type="InterPro" id="IPR027543">
    <property type="entry name" value="Lon_bac"/>
</dbReference>
<dbReference type="InterPro" id="IPR015947">
    <property type="entry name" value="PUA-like_sf"/>
</dbReference>
<dbReference type="PROSITE" id="PS51786">
    <property type="entry name" value="LON_PROTEOLYTIC"/>
    <property type="match status" value="1"/>
</dbReference>
<dbReference type="InterPro" id="IPR004815">
    <property type="entry name" value="Lon_bac/euk-typ"/>
</dbReference>
<feature type="active site" evidence="10 12">
    <location>
        <position position="682"/>
    </location>
</feature>
<dbReference type="FunFam" id="3.40.50.300:FF:000021">
    <property type="entry name" value="Lon protease homolog"/>
    <property type="match status" value="1"/>
</dbReference>
<dbReference type="GO" id="GO:0004252">
    <property type="term" value="F:serine-type endopeptidase activity"/>
    <property type="evidence" value="ECO:0007669"/>
    <property type="project" value="UniProtKB-UniRule"/>
</dbReference>
<dbReference type="InterPro" id="IPR027417">
    <property type="entry name" value="P-loop_NTPase"/>
</dbReference>
<dbReference type="PROSITE" id="PS51787">
    <property type="entry name" value="LON_N"/>
    <property type="match status" value="1"/>
</dbReference>
<evidence type="ECO:0000256" key="15">
    <source>
        <dbReference type="RuleBase" id="RU000591"/>
    </source>
</evidence>
<feature type="binding site" evidence="10 13">
    <location>
        <begin position="359"/>
        <end position="366"/>
    </location>
    <ligand>
        <name>ATP</name>
        <dbReference type="ChEBI" id="CHEBI:30616"/>
    </ligand>
</feature>
<dbReference type="GO" id="GO:0004176">
    <property type="term" value="F:ATP-dependent peptidase activity"/>
    <property type="evidence" value="ECO:0007669"/>
    <property type="project" value="UniProtKB-UniRule"/>
</dbReference>
<dbReference type="CDD" id="cd19500">
    <property type="entry name" value="RecA-like_Lon"/>
    <property type="match status" value="1"/>
</dbReference>
<comment type="induction">
    <text evidence="10">By heat shock.</text>
</comment>
<evidence type="ECO:0000256" key="10">
    <source>
        <dbReference type="HAMAP-Rule" id="MF_01973"/>
    </source>
</evidence>
<dbReference type="GO" id="GO:0043565">
    <property type="term" value="F:sequence-specific DNA binding"/>
    <property type="evidence" value="ECO:0007669"/>
    <property type="project" value="UniProtKB-UniRule"/>
</dbReference>
<dbReference type="EC" id="3.4.21.53" evidence="10 11"/>
<dbReference type="InterPro" id="IPR054594">
    <property type="entry name" value="Lon_lid"/>
</dbReference>
<evidence type="ECO:0000256" key="9">
    <source>
        <dbReference type="ARBA" id="ARBA00050665"/>
    </source>
</evidence>
<dbReference type="SUPFAM" id="SSF88697">
    <property type="entry name" value="PUA domain-like"/>
    <property type="match status" value="1"/>
</dbReference>
<gene>
    <name evidence="10 19" type="primary">lon</name>
    <name evidence="19" type="ORF">KDW03_08420</name>
</gene>
<comment type="function">
    <text evidence="10">ATP-dependent serine protease that mediates the selective degradation of mutant and abnormal proteins as well as certain short-lived regulatory proteins. Required for cellular homeostasis and for survival from DNA damage and developmental changes induced by stress. Degrades polypeptides processively to yield small peptide fragments that are 5 to 10 amino acids long. Binds to DNA in a double-stranded, site-specific manner.</text>
</comment>
<dbReference type="InterPro" id="IPR020568">
    <property type="entry name" value="Ribosomal_Su5_D2-typ_SF"/>
</dbReference>
<evidence type="ECO:0000256" key="16">
    <source>
        <dbReference type="SAM" id="Coils"/>
    </source>
</evidence>
<dbReference type="SUPFAM" id="SSF52540">
    <property type="entry name" value="P-loop containing nucleoside triphosphate hydrolases"/>
    <property type="match status" value="1"/>
</dbReference>
<dbReference type="InterPro" id="IPR003593">
    <property type="entry name" value="AAA+_ATPase"/>
</dbReference>
<dbReference type="GO" id="GO:0005737">
    <property type="term" value="C:cytoplasm"/>
    <property type="evidence" value="ECO:0007669"/>
    <property type="project" value="UniProtKB-SubCell"/>
</dbReference>
<dbReference type="PANTHER" id="PTHR10046">
    <property type="entry name" value="ATP DEPENDENT LON PROTEASE FAMILY MEMBER"/>
    <property type="match status" value="1"/>
</dbReference>
<evidence type="ECO:0000259" key="17">
    <source>
        <dbReference type="PROSITE" id="PS51786"/>
    </source>
</evidence>
<keyword evidence="20" id="KW-1185">Reference proteome</keyword>
<dbReference type="Gene3D" id="2.30.130.40">
    <property type="entry name" value="LON domain-like"/>
    <property type="match status" value="1"/>
</dbReference>
<dbReference type="Gene3D" id="3.30.230.10">
    <property type="match status" value="1"/>
</dbReference>
<dbReference type="PROSITE" id="PS01046">
    <property type="entry name" value="LON_SER"/>
    <property type="match status" value="1"/>
</dbReference>
<dbReference type="InterPro" id="IPR046336">
    <property type="entry name" value="Lon_prtase_N_sf"/>
</dbReference>
<evidence type="ECO:0000256" key="1">
    <source>
        <dbReference type="ARBA" id="ARBA00004496"/>
    </source>
</evidence>
<comment type="subunit">
    <text evidence="10 11">Homohexamer. Organized in a ring with a central cavity.</text>
</comment>
<dbReference type="Pfam" id="PF02190">
    <property type="entry name" value="LON_substr_bdg"/>
    <property type="match status" value="1"/>
</dbReference>
<evidence type="ECO:0000256" key="4">
    <source>
        <dbReference type="ARBA" id="ARBA00022741"/>
    </source>
</evidence>
<name>A0AAX3BB77_9SPIR</name>
<dbReference type="InterPro" id="IPR003959">
    <property type="entry name" value="ATPase_AAA_core"/>
</dbReference>
<evidence type="ECO:0000259" key="18">
    <source>
        <dbReference type="PROSITE" id="PS51787"/>
    </source>
</evidence>
<feature type="active site" evidence="10 12">
    <location>
        <position position="725"/>
    </location>
</feature>
<keyword evidence="16" id="KW-0175">Coiled coil</keyword>
<evidence type="ECO:0000256" key="12">
    <source>
        <dbReference type="PIRSR" id="PIRSR001174-1"/>
    </source>
</evidence>
<dbReference type="GO" id="GO:0006515">
    <property type="term" value="P:protein quality control for misfolded or incompletely synthesized proteins"/>
    <property type="evidence" value="ECO:0007669"/>
    <property type="project" value="UniProtKB-UniRule"/>
</dbReference>
<reference evidence="19" key="1">
    <citation type="submission" date="2021-04" db="EMBL/GenBank/DDBJ databases">
        <authorList>
            <person name="Postec A."/>
        </authorList>
    </citation>
    <scope>NUCLEOTIDE SEQUENCE</scope>
    <source>
        <strain evidence="19">F1F22</strain>
    </source>
</reference>
<evidence type="ECO:0000256" key="14">
    <source>
        <dbReference type="PROSITE-ProRule" id="PRU01122"/>
    </source>
</evidence>
<comment type="subcellular location">
    <subcellularLocation>
        <location evidence="1 10 11">Cytoplasm</location>
    </subcellularLocation>
</comment>
<sequence length="783" mass="89271">MADKERLPIIPLKGVVVFPHMVVPLIIGRPSSMRAVLYAYENNTKVFLVAQKDKQIETPTQEDMYKVGCVATIMELLHLPNGLVRIVIQGEQRAVAMNLQYQEVDENDFPWAEVVPAELYVANETEIEPLFRSLKDAFFEYIEVSDKIPKDTLFAVTAIETPEKLVDAVMANISASVEEAQAILEENNLNERLTKALALVKKEIDIVRLEQDINQRVQNRLEKQQKKYILNEQLKEIQRELHDTEGEESEEGTLQELREKMKGRNYPDEVKEKIEKEMDKLRKMPTSSPEYPMNYNYVEWIIEFPWNIYTQDNKDITLAEEVLEKDHYGLKEVKERILDFIAIRQLNPQSKGPILCFVGPPGTGKTSLAQSIARALNRNFVRFSLGGVRDEAEIRGHRRTYIGALPGKIVQLMRRAGSMNPVFLLDEVDKMSMDFRGDPSAALLEVLDPEQNHAFNDHYFSLDIDLSYVFFLTTANNVYNIPEPLRDRMEIIEIPGYTELEKKMIAKNFLLPKQCKENGLGDVKIHIPDEEILQIIRGYTREAGLRSLERHIGKIVRKVARERVKKEFSRFVVTHKKLEQYLGIPRYDYTKMQKEPRVGVVAGMAWTESGGDVLYIESTIFKGKGNLILTGNLGEVMQESAKIAFSYARSIADQYNIPAKKFEDNDLHIHVPQGAIPKDGPSAGITMLSSIVSTFSGRKVRHDIAMTGELTLKGDVLAIGGLREKLLATKRAGIYEVIIPRQNEKDISDIAAEIKKDLTIHYVEKAIEVLDLIFLPEENVKNT</sequence>
<dbReference type="EMBL" id="CP073355">
    <property type="protein sequence ID" value="URA09509.1"/>
    <property type="molecule type" value="Genomic_DNA"/>
</dbReference>
<keyword evidence="4 10" id="KW-0547">Nucleotide-binding</keyword>